<dbReference type="RefSeq" id="WP_079643867.1">
    <property type="nucleotide sequence ID" value="NZ_FUZF01000013.1"/>
</dbReference>
<name>A0A1T5EWR1_9SPHI</name>
<keyword evidence="3" id="KW-1185">Reference proteome</keyword>
<organism evidence="2 3">
    <name type="scientific">Sphingobacterium nematocida</name>
    <dbReference type="NCBI Taxonomy" id="1513896"/>
    <lineage>
        <taxon>Bacteria</taxon>
        <taxon>Pseudomonadati</taxon>
        <taxon>Bacteroidota</taxon>
        <taxon>Sphingobacteriia</taxon>
        <taxon>Sphingobacteriales</taxon>
        <taxon>Sphingobacteriaceae</taxon>
        <taxon>Sphingobacterium</taxon>
    </lineage>
</organism>
<evidence type="ECO:0000313" key="2">
    <source>
        <dbReference type="EMBL" id="SKB88249.1"/>
    </source>
</evidence>
<evidence type="ECO:0000313" key="3">
    <source>
        <dbReference type="Proteomes" id="UP000190150"/>
    </source>
</evidence>
<feature type="region of interest" description="Disordered" evidence="1">
    <location>
        <begin position="80"/>
        <end position="103"/>
    </location>
</feature>
<dbReference type="EMBL" id="FUZF01000013">
    <property type="protein sequence ID" value="SKB88249.1"/>
    <property type="molecule type" value="Genomic_DNA"/>
</dbReference>
<dbReference type="STRING" id="1513896.SAMN05660841_02822"/>
<dbReference type="AlphaFoldDB" id="A0A1T5EWR1"/>
<accession>A0A1T5EWR1</accession>
<proteinExistence type="predicted"/>
<gene>
    <name evidence="2" type="ORF">SAMN05660841_02822</name>
</gene>
<dbReference type="Proteomes" id="UP000190150">
    <property type="component" value="Unassembled WGS sequence"/>
</dbReference>
<evidence type="ECO:0000256" key="1">
    <source>
        <dbReference type="SAM" id="MobiDB-lite"/>
    </source>
</evidence>
<reference evidence="3" key="1">
    <citation type="submission" date="2017-02" db="EMBL/GenBank/DDBJ databases">
        <authorList>
            <person name="Varghese N."/>
            <person name="Submissions S."/>
        </authorList>
    </citation>
    <scope>NUCLEOTIDE SEQUENCE [LARGE SCALE GENOMIC DNA]</scope>
    <source>
        <strain evidence="3">DSM 24091</strain>
    </source>
</reference>
<protein>
    <submittedName>
        <fullName evidence="2">Uncharacterized protein</fullName>
    </submittedName>
</protein>
<sequence length="103" mass="10812">MENSQKNKGKALVGALLLGLAVVGSAFTSIPVEKTSKQTQHFFRNEGTMASPIWKYIGTVEPGALDCTINEANYCYGSSDLGADGSGNPLGPVTAEKQGDYTP</sequence>